<dbReference type="Proteomes" id="UP000053091">
    <property type="component" value="Unassembled WGS sequence"/>
</dbReference>
<evidence type="ECO:0000313" key="3">
    <source>
        <dbReference type="Proteomes" id="UP000053091"/>
    </source>
</evidence>
<dbReference type="EMBL" id="DF968182">
    <property type="protein sequence ID" value="GAP42632.1"/>
    <property type="molecule type" value="Genomic_DNA"/>
</dbReference>
<sequence>MSTDVDVRADKLIRDRPSKNDVKKTGSELNGSYQSGAKGELVGYYR</sequence>
<feature type="region of interest" description="Disordered" evidence="1">
    <location>
        <begin position="1"/>
        <end position="46"/>
    </location>
</feature>
<protein>
    <submittedName>
        <fullName evidence="2">Uncharacterized protein</fullName>
    </submittedName>
</protein>
<evidence type="ECO:0000256" key="1">
    <source>
        <dbReference type="SAM" id="MobiDB-lite"/>
    </source>
</evidence>
<organism evidence="2">
    <name type="scientific">Lentimicrobium saccharophilum</name>
    <dbReference type="NCBI Taxonomy" id="1678841"/>
    <lineage>
        <taxon>Bacteria</taxon>
        <taxon>Pseudomonadati</taxon>
        <taxon>Bacteroidota</taxon>
        <taxon>Bacteroidia</taxon>
        <taxon>Bacteroidales</taxon>
        <taxon>Lentimicrobiaceae</taxon>
        <taxon>Lentimicrobium</taxon>
    </lineage>
</organism>
<dbReference type="AlphaFoldDB" id="A0A0S7C120"/>
<accession>A0A0S7C120</accession>
<gene>
    <name evidence="2" type="ORF">TBC1_11764</name>
</gene>
<keyword evidence="3" id="KW-1185">Reference proteome</keyword>
<evidence type="ECO:0000313" key="2">
    <source>
        <dbReference type="EMBL" id="GAP42632.1"/>
    </source>
</evidence>
<name>A0A0S7C120_9BACT</name>
<proteinExistence type="predicted"/>
<feature type="compositionally biased region" description="Basic and acidic residues" evidence="1">
    <location>
        <begin position="1"/>
        <end position="26"/>
    </location>
</feature>
<reference evidence="2" key="1">
    <citation type="journal article" date="2015" name="Genome Announc.">
        <title>Draft Genome Sequence of Bacteroidales Strain TBC1, a Novel Isolate from a Methanogenic Wastewater Treatment System.</title>
        <authorList>
            <person name="Tourlousse D.M."/>
            <person name="Matsuura N."/>
            <person name="Sun L."/>
            <person name="Toyonaga M."/>
            <person name="Kuroda K."/>
            <person name="Ohashi A."/>
            <person name="Cruz R."/>
            <person name="Yamaguchi T."/>
            <person name="Sekiguchi Y."/>
        </authorList>
    </citation>
    <scope>NUCLEOTIDE SEQUENCE [LARGE SCALE GENOMIC DNA]</scope>
    <source>
        <strain evidence="2">TBC1</strain>
    </source>
</reference>